<keyword evidence="2" id="KW-0808">Transferase</keyword>
<evidence type="ECO:0000313" key="3">
    <source>
        <dbReference type="Proteomes" id="UP000824072"/>
    </source>
</evidence>
<protein>
    <submittedName>
        <fullName evidence="2">Polysaccharide pyruvyl transferase family protein</fullName>
    </submittedName>
</protein>
<name>A0A9D1LBL8_9FIRM</name>
<dbReference type="EMBL" id="DVMU01000094">
    <property type="protein sequence ID" value="HIU33774.1"/>
    <property type="molecule type" value="Genomic_DNA"/>
</dbReference>
<sequence length="369" mass="42903">MSEDGARKLRVGVLTFFEANNCGANLQALALTEAIQEMGAQCEIIRYRKERPKVSQAFVRKKHGFRGSVHELVVGCMAMQRKKAFSHFRNKHMAMSRKEYFGEEILEANPRYDVFVTGSDQVWNDRLNEKDDTYFLNFVSEPSRKCAYAPSFGRNTVFSEERAREVGEMLADFRLLSGREEDAVRLIGELSGRDALRVPDPVILRPRERWEQVAGEPSKKKPFIFLYTINYTTPEMVRAIQAIEKRKKTEVIVHQRQLHHYVSGRHDFLMAPDEFLRCVRDAEIILTDSYHATLFSILFHKNFWMFAWDRGKGYDARIAEVLEIYGQSARWVQGELADPLLPADHQKTDERVRAERERGLAFIREILYA</sequence>
<dbReference type="GO" id="GO:0016740">
    <property type="term" value="F:transferase activity"/>
    <property type="evidence" value="ECO:0007669"/>
    <property type="project" value="UniProtKB-KW"/>
</dbReference>
<dbReference type="Pfam" id="PF04230">
    <property type="entry name" value="PS_pyruv_trans"/>
    <property type="match status" value="1"/>
</dbReference>
<reference evidence="2" key="2">
    <citation type="journal article" date="2021" name="PeerJ">
        <title>Extensive microbial diversity within the chicken gut microbiome revealed by metagenomics and culture.</title>
        <authorList>
            <person name="Gilroy R."/>
            <person name="Ravi A."/>
            <person name="Getino M."/>
            <person name="Pursley I."/>
            <person name="Horton D.L."/>
            <person name="Alikhan N.F."/>
            <person name="Baker D."/>
            <person name="Gharbi K."/>
            <person name="Hall N."/>
            <person name="Watson M."/>
            <person name="Adriaenssens E.M."/>
            <person name="Foster-Nyarko E."/>
            <person name="Jarju S."/>
            <person name="Secka A."/>
            <person name="Antonio M."/>
            <person name="Oren A."/>
            <person name="Chaudhuri R.R."/>
            <person name="La Ragione R."/>
            <person name="Hildebrand F."/>
            <person name="Pallen M.J."/>
        </authorList>
    </citation>
    <scope>NUCLEOTIDE SEQUENCE</scope>
    <source>
        <strain evidence="2">ChiHcec3-11533</strain>
    </source>
</reference>
<feature type="domain" description="Polysaccharide pyruvyl transferase" evidence="1">
    <location>
        <begin position="21"/>
        <end position="309"/>
    </location>
</feature>
<proteinExistence type="predicted"/>
<comment type="caution">
    <text evidence="2">The sequence shown here is derived from an EMBL/GenBank/DDBJ whole genome shotgun (WGS) entry which is preliminary data.</text>
</comment>
<gene>
    <name evidence="2" type="ORF">IAB02_04360</name>
</gene>
<evidence type="ECO:0000313" key="2">
    <source>
        <dbReference type="EMBL" id="HIU33774.1"/>
    </source>
</evidence>
<dbReference type="AlphaFoldDB" id="A0A9D1LBL8"/>
<dbReference type="Proteomes" id="UP000824072">
    <property type="component" value="Unassembled WGS sequence"/>
</dbReference>
<organism evidence="2 3">
    <name type="scientific">Candidatus Pullichristensenella excrementigallinarum</name>
    <dbReference type="NCBI Taxonomy" id="2840907"/>
    <lineage>
        <taxon>Bacteria</taxon>
        <taxon>Bacillati</taxon>
        <taxon>Bacillota</taxon>
        <taxon>Clostridia</taxon>
        <taxon>Candidatus Pullichristensenella</taxon>
    </lineage>
</organism>
<dbReference type="InterPro" id="IPR007345">
    <property type="entry name" value="Polysacch_pyruvyl_Trfase"/>
</dbReference>
<reference evidence="2" key="1">
    <citation type="submission" date="2020-10" db="EMBL/GenBank/DDBJ databases">
        <authorList>
            <person name="Gilroy R."/>
        </authorList>
    </citation>
    <scope>NUCLEOTIDE SEQUENCE</scope>
    <source>
        <strain evidence="2">ChiHcec3-11533</strain>
    </source>
</reference>
<evidence type="ECO:0000259" key="1">
    <source>
        <dbReference type="Pfam" id="PF04230"/>
    </source>
</evidence>
<accession>A0A9D1LBL8</accession>